<dbReference type="EMBL" id="JAUSWA010000006">
    <property type="protein sequence ID" value="MDQ0493291.1"/>
    <property type="molecule type" value="Genomic_DNA"/>
</dbReference>
<dbReference type="Pfam" id="PF00724">
    <property type="entry name" value="Oxidored_FMN"/>
    <property type="match status" value="1"/>
</dbReference>
<evidence type="ECO:0000313" key="8">
    <source>
        <dbReference type="Proteomes" id="UP001242811"/>
    </source>
</evidence>
<dbReference type="CDD" id="cd02932">
    <property type="entry name" value="OYE_YqiM_FMN"/>
    <property type="match status" value="1"/>
</dbReference>
<reference evidence="7 8" key="1">
    <citation type="submission" date="2023-07" db="EMBL/GenBank/DDBJ databases">
        <title>Genomic Encyclopedia of Type Strains, Phase IV (KMG-IV): sequencing the most valuable type-strain genomes for metagenomic binning, comparative biology and taxonomic classification.</title>
        <authorList>
            <person name="Goeker M."/>
        </authorList>
    </citation>
    <scope>NUCLEOTIDE SEQUENCE [LARGE SCALE GENOMIC DNA]</scope>
    <source>
        <strain evidence="7 8">DSM 14914</strain>
    </source>
</reference>
<gene>
    <name evidence="7" type="ORF">QOZ95_001449</name>
</gene>
<dbReference type="Gene3D" id="3.20.20.70">
    <property type="entry name" value="Aldolase class I"/>
    <property type="match status" value="1"/>
</dbReference>
<comment type="cofactor">
    <cofactor evidence="1">
        <name>FMN</name>
        <dbReference type="ChEBI" id="CHEBI:58210"/>
    </cofactor>
</comment>
<evidence type="ECO:0000259" key="6">
    <source>
        <dbReference type="Pfam" id="PF00724"/>
    </source>
</evidence>
<evidence type="ECO:0000256" key="1">
    <source>
        <dbReference type="ARBA" id="ARBA00001917"/>
    </source>
</evidence>
<evidence type="ECO:0000256" key="5">
    <source>
        <dbReference type="ARBA" id="ARBA00023002"/>
    </source>
</evidence>
<dbReference type="SUPFAM" id="SSF51395">
    <property type="entry name" value="FMN-linked oxidoreductases"/>
    <property type="match status" value="1"/>
</dbReference>
<accession>A0ABU0KV16</accession>
<name>A0ABU0KV16_9BACL</name>
<dbReference type="PANTHER" id="PTHR43303">
    <property type="entry name" value="NADPH DEHYDROGENASE C23G7.10C-RELATED"/>
    <property type="match status" value="1"/>
</dbReference>
<dbReference type="Proteomes" id="UP001242811">
    <property type="component" value="Unassembled WGS sequence"/>
</dbReference>
<protein>
    <submittedName>
        <fullName evidence="7">2,4-dienoyl-CoA reductase-like NADH-dependent reductase (Old Yellow Enzyme family)</fullName>
    </submittedName>
</protein>
<feature type="domain" description="NADH:flavin oxidoreductase/NADH oxidase N-terminal" evidence="6">
    <location>
        <begin position="12"/>
        <end position="335"/>
    </location>
</feature>
<keyword evidence="4" id="KW-0521">NADP</keyword>
<evidence type="ECO:0000256" key="3">
    <source>
        <dbReference type="ARBA" id="ARBA00022643"/>
    </source>
</evidence>
<keyword evidence="2" id="KW-0285">Flavoprotein</keyword>
<evidence type="ECO:0000256" key="2">
    <source>
        <dbReference type="ARBA" id="ARBA00022630"/>
    </source>
</evidence>
<dbReference type="InterPro" id="IPR001155">
    <property type="entry name" value="OxRdtase_FMN_N"/>
</dbReference>
<keyword evidence="5" id="KW-0560">Oxidoreductase</keyword>
<sequence length="349" mass="38743">MELKEGWIKVTDLFTPYQLKGLALKNRIVMPPMCQYSVEAKDGKPTDWHHVHYVSRAVGGTGLIIVEMTAVHPDGRITDRDLGIWSDDHIPVYRKIVEEAHKYGAKIGIQLGHAGRKAEDAEQPVAPSSIPFSERFKVPHALTTVEARELVQAYKEGARRAVEAGFDTIEIHGAHGYLIHQFHSPLTNTREDEYGQDLSLFGVEVVCAVKEVIPADMPMIMRISAKEYVEDGYDVEYISGIGERYRDAGVDIFHISSGGEGPIGSGGGPSARAGYQVDLAHHIREKLNVPVIAVGLLDDYEDASRVVRQKEADLVAIGRAMLRDPYWALHASRELKVQADIPEPYLRGF</sequence>
<evidence type="ECO:0000313" key="7">
    <source>
        <dbReference type="EMBL" id="MDQ0493291.1"/>
    </source>
</evidence>
<keyword evidence="3" id="KW-0288">FMN</keyword>
<dbReference type="InterPro" id="IPR013785">
    <property type="entry name" value="Aldolase_TIM"/>
</dbReference>
<proteinExistence type="predicted"/>
<comment type="caution">
    <text evidence="7">The sequence shown here is derived from an EMBL/GenBank/DDBJ whole genome shotgun (WGS) entry which is preliminary data.</text>
</comment>
<dbReference type="PANTHER" id="PTHR43303:SF4">
    <property type="entry name" value="NADPH DEHYDROGENASE C23G7.10C-RELATED"/>
    <property type="match status" value="1"/>
</dbReference>
<keyword evidence="8" id="KW-1185">Reference proteome</keyword>
<dbReference type="InterPro" id="IPR044152">
    <property type="entry name" value="YqjM-like"/>
</dbReference>
<organism evidence="7 8">
    <name type="scientific">Paenibacillus brasilensis</name>
    <dbReference type="NCBI Taxonomy" id="128574"/>
    <lineage>
        <taxon>Bacteria</taxon>
        <taxon>Bacillati</taxon>
        <taxon>Bacillota</taxon>
        <taxon>Bacilli</taxon>
        <taxon>Bacillales</taxon>
        <taxon>Paenibacillaceae</taxon>
        <taxon>Paenibacillus</taxon>
    </lineage>
</organism>
<evidence type="ECO:0000256" key="4">
    <source>
        <dbReference type="ARBA" id="ARBA00022857"/>
    </source>
</evidence>